<dbReference type="Gene3D" id="3.30.420.10">
    <property type="entry name" value="Ribonuclease H-like superfamily/Ribonuclease H"/>
    <property type="match status" value="1"/>
</dbReference>
<dbReference type="InterPro" id="IPR044730">
    <property type="entry name" value="RNase_H-like_dom_plant"/>
</dbReference>
<dbReference type="GO" id="GO:0004523">
    <property type="term" value="F:RNA-DNA hybrid ribonuclease activity"/>
    <property type="evidence" value="ECO:0007669"/>
    <property type="project" value="InterPro"/>
</dbReference>
<dbReference type="InterPro" id="IPR036397">
    <property type="entry name" value="RNaseH_sf"/>
</dbReference>
<dbReference type="EMBL" id="JACGWL010000729">
    <property type="protein sequence ID" value="KAK4382264.1"/>
    <property type="molecule type" value="Genomic_DNA"/>
</dbReference>
<dbReference type="PANTHER" id="PTHR47074:SF48">
    <property type="entry name" value="POLYNUCLEOTIDYL TRANSFERASE, RIBONUCLEASE H-LIKE SUPERFAMILY PROTEIN"/>
    <property type="match status" value="1"/>
</dbReference>
<organism evidence="3 4">
    <name type="scientific">Sesamum angolense</name>
    <dbReference type="NCBI Taxonomy" id="2727404"/>
    <lineage>
        <taxon>Eukaryota</taxon>
        <taxon>Viridiplantae</taxon>
        <taxon>Streptophyta</taxon>
        <taxon>Embryophyta</taxon>
        <taxon>Tracheophyta</taxon>
        <taxon>Spermatophyta</taxon>
        <taxon>Magnoliopsida</taxon>
        <taxon>eudicotyledons</taxon>
        <taxon>Gunneridae</taxon>
        <taxon>Pentapetalae</taxon>
        <taxon>asterids</taxon>
        <taxon>lamiids</taxon>
        <taxon>Lamiales</taxon>
        <taxon>Pedaliaceae</taxon>
        <taxon>Sesamum</taxon>
    </lineage>
</organism>
<proteinExistence type="predicted"/>
<evidence type="ECO:0000313" key="4">
    <source>
        <dbReference type="Proteomes" id="UP001289374"/>
    </source>
</evidence>
<dbReference type="Proteomes" id="UP001289374">
    <property type="component" value="Unassembled WGS sequence"/>
</dbReference>
<dbReference type="PANTHER" id="PTHR47074">
    <property type="entry name" value="BNAC02G40300D PROTEIN"/>
    <property type="match status" value="1"/>
</dbReference>
<reference evidence="3" key="1">
    <citation type="submission" date="2020-06" db="EMBL/GenBank/DDBJ databases">
        <authorList>
            <person name="Li T."/>
            <person name="Hu X."/>
            <person name="Zhang T."/>
            <person name="Song X."/>
            <person name="Zhang H."/>
            <person name="Dai N."/>
            <person name="Sheng W."/>
            <person name="Hou X."/>
            <person name="Wei L."/>
        </authorList>
    </citation>
    <scope>NUCLEOTIDE SEQUENCE</scope>
    <source>
        <strain evidence="3">K16</strain>
        <tissue evidence="3">Leaf</tissue>
    </source>
</reference>
<dbReference type="InterPro" id="IPR012337">
    <property type="entry name" value="RNaseH-like_sf"/>
</dbReference>
<keyword evidence="1" id="KW-0472">Membrane</keyword>
<dbReference type="SUPFAM" id="SSF53098">
    <property type="entry name" value="Ribonuclease H-like"/>
    <property type="match status" value="1"/>
</dbReference>
<evidence type="ECO:0000259" key="2">
    <source>
        <dbReference type="Pfam" id="PF13456"/>
    </source>
</evidence>
<dbReference type="InterPro" id="IPR002156">
    <property type="entry name" value="RNaseH_domain"/>
</dbReference>
<gene>
    <name evidence="3" type="ORF">Sango_2889000</name>
</gene>
<evidence type="ECO:0000313" key="3">
    <source>
        <dbReference type="EMBL" id="KAK4382264.1"/>
    </source>
</evidence>
<reference evidence="3" key="2">
    <citation type="journal article" date="2024" name="Plant">
        <title>Genomic evolution and insights into agronomic trait innovations of Sesamum species.</title>
        <authorList>
            <person name="Miao H."/>
            <person name="Wang L."/>
            <person name="Qu L."/>
            <person name="Liu H."/>
            <person name="Sun Y."/>
            <person name="Le M."/>
            <person name="Wang Q."/>
            <person name="Wei S."/>
            <person name="Zheng Y."/>
            <person name="Lin W."/>
            <person name="Duan Y."/>
            <person name="Cao H."/>
            <person name="Xiong S."/>
            <person name="Wang X."/>
            <person name="Wei L."/>
            <person name="Li C."/>
            <person name="Ma Q."/>
            <person name="Ju M."/>
            <person name="Zhao R."/>
            <person name="Li G."/>
            <person name="Mu C."/>
            <person name="Tian Q."/>
            <person name="Mei H."/>
            <person name="Zhang T."/>
            <person name="Gao T."/>
            <person name="Zhang H."/>
        </authorList>
    </citation>
    <scope>NUCLEOTIDE SEQUENCE</scope>
    <source>
        <strain evidence="3">K16</strain>
    </source>
</reference>
<dbReference type="GO" id="GO:0003676">
    <property type="term" value="F:nucleic acid binding"/>
    <property type="evidence" value="ECO:0007669"/>
    <property type="project" value="InterPro"/>
</dbReference>
<dbReference type="CDD" id="cd06222">
    <property type="entry name" value="RNase_H_like"/>
    <property type="match status" value="1"/>
</dbReference>
<keyword evidence="1" id="KW-1133">Transmembrane helix</keyword>
<feature type="domain" description="RNase H type-1" evidence="2">
    <location>
        <begin position="143"/>
        <end position="261"/>
    </location>
</feature>
<keyword evidence="1" id="KW-0812">Transmembrane</keyword>
<dbReference type="InterPro" id="IPR052929">
    <property type="entry name" value="RNase_H-like_EbsB-rel"/>
</dbReference>
<dbReference type="Pfam" id="PF13456">
    <property type="entry name" value="RVT_3"/>
    <property type="match status" value="1"/>
</dbReference>
<protein>
    <recommendedName>
        <fullName evidence="2">RNase H type-1 domain-containing protein</fullName>
    </recommendedName>
</protein>
<accession>A0AAE1T648</accession>
<feature type="transmembrane region" description="Helical" evidence="1">
    <location>
        <begin position="65"/>
        <end position="85"/>
    </location>
</feature>
<dbReference type="AlphaFoldDB" id="A0AAE1T648"/>
<evidence type="ECO:0000256" key="1">
    <source>
        <dbReference type="SAM" id="Phobius"/>
    </source>
</evidence>
<name>A0AAE1T648_9LAMI</name>
<comment type="caution">
    <text evidence="3">The sequence shown here is derived from an EMBL/GenBank/DDBJ whole genome shotgun (WGS) entry which is preliminary data.</text>
</comment>
<sequence>MAQAKGPCSGPWRKISNEIIVTAATTQELKPKCTWSKRSRRGCCTVSSKAQNAARGLLHNIIKDIVKLCIVDFNLMVMICWTILWSWNLKLAQRISLFPFKSLALLEAIFSPSCRILRRVCLSKRNQTSWNPPPMNSIKINFYGGLLNRGGAVGLGIIARDTVGLCLAWSSLRLNRGGSVELAEALATREAIRLAHRFRWPRVILEGDCSTLVHKLYSVDLDFSTIGPIVSDIRFFSSFLDSISFFFVKRNDNLAADFLAGYALNQEGDASYLPPRLDVAIYGDLAY</sequence>
<keyword evidence="4" id="KW-1185">Reference proteome</keyword>